<feature type="domain" description="Class II aldolase/adducin N-terminal" evidence="7">
    <location>
        <begin position="11"/>
        <end position="210"/>
    </location>
</feature>
<dbReference type="HAMAP" id="MF_01677">
    <property type="entry name" value="Salvage_MtnB"/>
    <property type="match status" value="1"/>
</dbReference>
<keyword evidence="9" id="KW-1185">Reference proteome</keyword>
<evidence type="ECO:0000256" key="4">
    <source>
        <dbReference type="ARBA" id="ARBA00023167"/>
    </source>
</evidence>
<evidence type="ECO:0000256" key="5">
    <source>
        <dbReference type="ARBA" id="ARBA00023239"/>
    </source>
</evidence>
<dbReference type="InterPro" id="IPR036409">
    <property type="entry name" value="Aldolase_II/adducin_N_sf"/>
</dbReference>
<comment type="function">
    <text evidence="6">Catalyzes the dehydration of methylthioribulose-1-phosphate (MTRu-1-P) into 2,3-diketo-5-methylthiopentyl-1-phosphate (DK-MTP-1-P).</text>
</comment>
<evidence type="ECO:0000256" key="6">
    <source>
        <dbReference type="HAMAP-Rule" id="MF_01677"/>
    </source>
</evidence>
<protein>
    <recommendedName>
        <fullName evidence="6">Methylthioribulose-1-phosphate dehydratase</fullName>
        <shortName evidence="6">MTRu-1-P dehydratase</shortName>
        <ecNumber evidence="6">4.2.1.109</ecNumber>
    </recommendedName>
</protein>
<keyword evidence="4 6" id="KW-0486">Methionine biosynthesis</keyword>
<comment type="cofactor">
    <cofactor evidence="6">
        <name>Zn(2+)</name>
        <dbReference type="ChEBI" id="CHEBI:29105"/>
    </cofactor>
    <text evidence="6">Binds 1 zinc ion per subunit.</text>
</comment>
<accession>A0A2T4U116</accession>
<keyword evidence="1 6" id="KW-0028">Amino-acid biosynthesis</keyword>
<dbReference type="Pfam" id="PF00596">
    <property type="entry name" value="Aldolase_II"/>
    <property type="match status" value="1"/>
</dbReference>
<dbReference type="InterPro" id="IPR001303">
    <property type="entry name" value="Aldolase_II/adducin_N"/>
</dbReference>
<dbReference type="InterPro" id="IPR017714">
    <property type="entry name" value="MethylthioRu-1-P_deHdtase_MtnB"/>
</dbReference>
<dbReference type="EC" id="4.2.1.109" evidence="6"/>
<comment type="catalytic activity">
    <reaction evidence="6">
        <text>5-(methylsulfanyl)-D-ribulose 1-phosphate = 5-methylsulfanyl-2,3-dioxopentyl phosphate + H2O</text>
        <dbReference type="Rhea" id="RHEA:15549"/>
        <dbReference type="ChEBI" id="CHEBI:15377"/>
        <dbReference type="ChEBI" id="CHEBI:58548"/>
        <dbReference type="ChEBI" id="CHEBI:58828"/>
        <dbReference type="EC" id="4.2.1.109"/>
    </reaction>
</comment>
<evidence type="ECO:0000256" key="2">
    <source>
        <dbReference type="ARBA" id="ARBA00022723"/>
    </source>
</evidence>
<keyword evidence="2 6" id="KW-0479">Metal-binding</keyword>
<evidence type="ECO:0000313" key="8">
    <source>
        <dbReference type="EMBL" id="PTL37046.1"/>
    </source>
</evidence>
<dbReference type="GO" id="GO:0046570">
    <property type="term" value="F:methylthioribulose 1-phosphate dehydratase activity"/>
    <property type="evidence" value="ECO:0007669"/>
    <property type="project" value="UniProtKB-UniRule"/>
</dbReference>
<keyword evidence="3 6" id="KW-0862">Zinc</keyword>
<reference evidence="8 9" key="1">
    <citation type="submission" date="2017-09" db="EMBL/GenBank/DDBJ databases">
        <title>Bloom of a denitrifying methanotroph, Candidatus Methylomirabilis limnetica, in a deep stratified lake.</title>
        <authorList>
            <person name="Graf J.S."/>
            <person name="Marchant H.K."/>
            <person name="Tienken D."/>
            <person name="Hach P.F."/>
            <person name="Brand A."/>
            <person name="Schubert C.J."/>
            <person name="Kuypers M.M."/>
            <person name="Milucka J."/>
        </authorList>
    </citation>
    <scope>NUCLEOTIDE SEQUENCE [LARGE SCALE GENOMIC DNA]</scope>
    <source>
        <strain evidence="8 9">Zug</strain>
    </source>
</reference>
<feature type="binding site" evidence="6">
    <location>
        <position position="111"/>
    </location>
    <ligand>
        <name>Zn(2+)</name>
        <dbReference type="ChEBI" id="CHEBI:29105"/>
    </ligand>
</feature>
<dbReference type="SUPFAM" id="SSF53639">
    <property type="entry name" value="AraD/HMP-PK domain-like"/>
    <property type="match status" value="1"/>
</dbReference>
<feature type="binding site" evidence="6">
    <location>
        <position position="109"/>
    </location>
    <ligand>
        <name>Zn(2+)</name>
        <dbReference type="ChEBI" id="CHEBI:29105"/>
    </ligand>
</feature>
<dbReference type="EMBL" id="NVQC01000009">
    <property type="protein sequence ID" value="PTL37046.1"/>
    <property type="molecule type" value="Genomic_DNA"/>
</dbReference>
<dbReference type="PANTHER" id="PTHR10640:SF7">
    <property type="entry name" value="METHYLTHIORIBULOSE-1-PHOSPHATE DEHYDRATASE"/>
    <property type="match status" value="1"/>
</dbReference>
<sequence length="247" mass="26859">MARLATERALTALVEITASFSRRGWFPATSGNLSARVSAPGDPLLLVVSASGRDKEAMTAADFLLVDGSLQPVGPGVQPVVSNVEPRPSSETVVHARIYEATGCGCVLHVHTVWNNLIAELFSSQGEVVLRDLEMIKGLDIWEEGTEVRVPIVENLFKLPVLAEAVVERTTDPRVPGILIRHHGLYAWGTNPFEAKRHVEAFEFMFEYLLRRWTVGAGLVPAQKGDHKDRPYELAEAGQGGIVGGEA</sequence>
<dbReference type="GO" id="GO:0005737">
    <property type="term" value="C:cytoplasm"/>
    <property type="evidence" value="ECO:0007669"/>
    <property type="project" value="UniProtKB-UniRule"/>
</dbReference>
<dbReference type="PANTHER" id="PTHR10640">
    <property type="entry name" value="METHYLTHIORIBULOSE-1-PHOSPHATE DEHYDRATASE"/>
    <property type="match status" value="1"/>
</dbReference>
<evidence type="ECO:0000256" key="3">
    <source>
        <dbReference type="ARBA" id="ARBA00022833"/>
    </source>
</evidence>
<dbReference type="GO" id="GO:0019509">
    <property type="term" value="P:L-methionine salvage from methylthioadenosine"/>
    <property type="evidence" value="ECO:0007669"/>
    <property type="project" value="UniProtKB-UniRule"/>
</dbReference>
<dbReference type="OrthoDB" id="9805559at2"/>
<comment type="caution">
    <text evidence="8">The sequence shown here is derived from an EMBL/GenBank/DDBJ whole genome shotgun (WGS) entry which is preliminary data.</text>
</comment>
<dbReference type="SMART" id="SM01007">
    <property type="entry name" value="Aldolase_II"/>
    <property type="match status" value="1"/>
</dbReference>
<dbReference type="Gene3D" id="3.40.225.10">
    <property type="entry name" value="Class II aldolase/adducin N-terminal domain"/>
    <property type="match status" value="1"/>
</dbReference>
<organism evidence="8 9">
    <name type="scientific">Candidatus Methylomirabilis limnetica</name>
    <dbReference type="NCBI Taxonomy" id="2033718"/>
    <lineage>
        <taxon>Bacteria</taxon>
        <taxon>Candidatus Methylomirabilota</taxon>
        <taxon>Candidatus Methylomirabilia</taxon>
        <taxon>Candidatus Methylomirabilales</taxon>
        <taxon>Candidatus Methylomirabilaceae</taxon>
        <taxon>Candidatus Methylomirabilis</taxon>
    </lineage>
</organism>
<proteinExistence type="inferred from homology"/>
<comment type="pathway">
    <text evidence="6">Amino-acid biosynthesis; L-methionine biosynthesis via salvage pathway; L-methionine from S-methyl-5-thio-alpha-D-ribose 1-phosphate: step 2/6.</text>
</comment>
<dbReference type="UniPathway" id="UPA00904">
    <property type="reaction ID" value="UER00875"/>
</dbReference>
<gene>
    <name evidence="6 8" type="primary">mtnB</name>
    <name evidence="8" type="ORF">CLG94_01080</name>
</gene>
<reference evidence="9" key="2">
    <citation type="journal article" date="2018" name="Environ. Microbiol.">
        <title>Bloom of a denitrifying methanotroph, 'Candidatus Methylomirabilis limnetica', in a deep stratified lake.</title>
        <authorList>
            <person name="Graf J.S."/>
            <person name="Mayr M.J."/>
            <person name="Marchant H.K."/>
            <person name="Tienken D."/>
            <person name="Hach P.F."/>
            <person name="Brand A."/>
            <person name="Schubert C.J."/>
            <person name="Kuypers M.M."/>
            <person name="Milucka J."/>
        </authorList>
    </citation>
    <scope>NUCLEOTIDE SEQUENCE [LARGE SCALE GENOMIC DNA]</scope>
    <source>
        <strain evidence="9">Zug</strain>
    </source>
</reference>
<dbReference type="Proteomes" id="UP000241436">
    <property type="component" value="Unassembled WGS sequence"/>
</dbReference>
<dbReference type="AlphaFoldDB" id="A0A2T4U116"/>
<dbReference type="GO" id="GO:0008270">
    <property type="term" value="F:zinc ion binding"/>
    <property type="evidence" value="ECO:0007669"/>
    <property type="project" value="UniProtKB-UniRule"/>
</dbReference>
<keyword evidence="5 6" id="KW-0456">Lyase</keyword>
<evidence type="ECO:0000313" key="9">
    <source>
        <dbReference type="Proteomes" id="UP000241436"/>
    </source>
</evidence>
<comment type="similarity">
    <text evidence="6">Belongs to the aldolase class II family. MtnB subfamily.</text>
</comment>
<evidence type="ECO:0000259" key="7">
    <source>
        <dbReference type="SMART" id="SM01007"/>
    </source>
</evidence>
<name>A0A2T4U116_9BACT</name>
<evidence type="ECO:0000256" key="1">
    <source>
        <dbReference type="ARBA" id="ARBA00022605"/>
    </source>
</evidence>
<dbReference type="NCBIfam" id="TIGR03328">
    <property type="entry name" value="salvage_mtnB"/>
    <property type="match status" value="1"/>
</dbReference>